<protein>
    <submittedName>
        <fullName evidence="2">Uncharacterized protein</fullName>
    </submittedName>
</protein>
<organism evidence="2">
    <name type="scientific">marine metagenome</name>
    <dbReference type="NCBI Taxonomy" id="408172"/>
    <lineage>
        <taxon>unclassified sequences</taxon>
        <taxon>metagenomes</taxon>
        <taxon>ecological metagenomes</taxon>
    </lineage>
</organism>
<proteinExistence type="predicted"/>
<accession>A0A381PGV1</accession>
<gene>
    <name evidence="2" type="ORF">METZ01_LOCUS19089</name>
</gene>
<keyword evidence="1" id="KW-0472">Membrane</keyword>
<keyword evidence="1" id="KW-0812">Transmembrane</keyword>
<feature type="transmembrane region" description="Helical" evidence="1">
    <location>
        <begin position="98"/>
        <end position="120"/>
    </location>
</feature>
<reference evidence="2" key="1">
    <citation type="submission" date="2018-05" db="EMBL/GenBank/DDBJ databases">
        <authorList>
            <person name="Lanie J.A."/>
            <person name="Ng W.-L."/>
            <person name="Kazmierczak K.M."/>
            <person name="Andrzejewski T.M."/>
            <person name="Davidsen T.M."/>
            <person name="Wayne K.J."/>
            <person name="Tettelin H."/>
            <person name="Glass J.I."/>
            <person name="Rusch D."/>
            <person name="Podicherti R."/>
            <person name="Tsui H.-C.T."/>
            <person name="Winkler M.E."/>
        </authorList>
    </citation>
    <scope>NUCLEOTIDE SEQUENCE</scope>
</reference>
<name>A0A381PGV1_9ZZZZ</name>
<feature type="transmembrane region" description="Helical" evidence="1">
    <location>
        <begin position="72"/>
        <end position="92"/>
    </location>
</feature>
<feature type="transmembrane region" description="Helical" evidence="1">
    <location>
        <begin position="46"/>
        <end position="65"/>
    </location>
</feature>
<evidence type="ECO:0000256" key="1">
    <source>
        <dbReference type="SAM" id="Phobius"/>
    </source>
</evidence>
<dbReference type="AlphaFoldDB" id="A0A381PGV1"/>
<dbReference type="EMBL" id="UINC01000979">
    <property type="protein sequence ID" value="SUZ66235.1"/>
    <property type="molecule type" value="Genomic_DNA"/>
</dbReference>
<evidence type="ECO:0000313" key="2">
    <source>
        <dbReference type="EMBL" id="SUZ66235.1"/>
    </source>
</evidence>
<keyword evidence="1" id="KW-1133">Transmembrane helix</keyword>
<sequence length="129" mass="14092">MNIFAKVGAVAYVMWGILHIQAARLVFLLGDSLEPGMVQGRIYQDAFSLLFFAIFGIAVAVWLNWRNSRLGYWLNLVVISAADIGFIVYVLLPGYVPLVPGGLGPLLWVVAIIFSTLGILKSKPINAVT</sequence>